<evidence type="ECO:0000313" key="2">
    <source>
        <dbReference type="EMBL" id="ERK38994.1"/>
    </source>
</evidence>
<comment type="caution">
    <text evidence="2">The sequence shown here is derived from an EMBL/GenBank/DDBJ whole genome shotgun (WGS) entry which is preliminary data.</text>
</comment>
<name>U2P5L6_9BACT</name>
<dbReference type="Proteomes" id="UP000016648">
    <property type="component" value="Unassembled WGS sequence"/>
</dbReference>
<evidence type="ECO:0000259" key="1">
    <source>
        <dbReference type="Pfam" id="PF10263"/>
    </source>
</evidence>
<dbReference type="PATRIC" id="fig|1115809.3.peg.1736"/>
<gene>
    <name evidence="2" type="ORF">HMPREF9135_0726</name>
</gene>
<proteinExistence type="predicted"/>
<evidence type="ECO:0000313" key="3">
    <source>
        <dbReference type="Proteomes" id="UP000016648"/>
    </source>
</evidence>
<protein>
    <submittedName>
        <fullName evidence="2">SprT-like family protein</fullName>
    </submittedName>
</protein>
<dbReference type="EMBL" id="AWEY01000032">
    <property type="protein sequence ID" value="ERK38994.1"/>
    <property type="molecule type" value="Genomic_DNA"/>
</dbReference>
<feature type="domain" description="SprT-like" evidence="1">
    <location>
        <begin position="2"/>
        <end position="104"/>
    </location>
</feature>
<dbReference type="AlphaFoldDB" id="U2P5L6"/>
<reference evidence="2 3" key="1">
    <citation type="submission" date="2013-08" db="EMBL/GenBank/DDBJ databases">
        <authorList>
            <person name="Durkin A.S."/>
            <person name="Haft D.R."/>
            <person name="McCorrison J."/>
            <person name="Torralba M."/>
            <person name="Gillis M."/>
            <person name="Haft D.H."/>
            <person name="Methe B."/>
            <person name="Sutton G."/>
            <person name="Nelson K.E."/>
        </authorList>
    </citation>
    <scope>NUCLEOTIDE SEQUENCE [LARGE SCALE GENOMIC DNA]</scope>
    <source>
        <strain evidence="2 3">F0067</strain>
    </source>
</reference>
<dbReference type="InterPro" id="IPR006640">
    <property type="entry name" value="SprT-like_domain"/>
</dbReference>
<organism evidence="2 3">
    <name type="scientific">Segatella baroniae F0067</name>
    <dbReference type="NCBI Taxonomy" id="1115809"/>
    <lineage>
        <taxon>Bacteria</taxon>
        <taxon>Pseudomonadati</taxon>
        <taxon>Bacteroidota</taxon>
        <taxon>Bacteroidia</taxon>
        <taxon>Bacteroidales</taxon>
        <taxon>Prevotellaceae</taxon>
        <taxon>Segatella</taxon>
    </lineage>
</organism>
<dbReference type="Pfam" id="PF10263">
    <property type="entry name" value="SprT-like"/>
    <property type="match status" value="1"/>
</dbReference>
<keyword evidence="3" id="KW-1185">Reference proteome</keyword>
<dbReference type="GO" id="GO:0006950">
    <property type="term" value="P:response to stress"/>
    <property type="evidence" value="ECO:0007669"/>
    <property type="project" value="UniProtKB-ARBA"/>
</dbReference>
<accession>U2P5L6</accession>
<sequence length="214" mass="25070">METWFHKFNHDYFGAGLPLPILKTSTARTQLGQMSCKRATRWGRTKYADFTIKLTTYYDMTERQAQNVLLHEMIHYSIAYTGLKDTAPHGLFFRGIADRLNRQYGWDIKATTTTQGWKKAATAPPRARRRPATYLILALEMKDNRHFLSVVNPRYARQIDRRLSRLAEVEHYGWYASSDATFDHMPMVRSLRGKRVSQDEYENRLAVMQQVVMQ</sequence>